<dbReference type="Proteomes" id="UP001589610">
    <property type="component" value="Unassembled WGS sequence"/>
</dbReference>
<accession>A0ABV5TNA1</accession>
<dbReference type="CDD" id="cd19531">
    <property type="entry name" value="LCL_NRPS-like"/>
    <property type="match status" value="1"/>
</dbReference>
<dbReference type="InterPro" id="IPR001242">
    <property type="entry name" value="Condensation_dom"/>
</dbReference>
<dbReference type="InterPro" id="IPR009081">
    <property type="entry name" value="PP-bd_ACP"/>
</dbReference>
<evidence type="ECO:0000313" key="7">
    <source>
        <dbReference type="Proteomes" id="UP001589610"/>
    </source>
</evidence>
<name>A0ABV5TNA1_9ACTN</name>
<evidence type="ECO:0000256" key="4">
    <source>
        <dbReference type="SAM" id="MobiDB-lite"/>
    </source>
</evidence>
<feature type="compositionally biased region" description="Gly residues" evidence="4">
    <location>
        <begin position="882"/>
        <end position="925"/>
    </location>
</feature>
<evidence type="ECO:0000313" key="6">
    <source>
        <dbReference type="EMBL" id="MFB9680622.1"/>
    </source>
</evidence>
<evidence type="ECO:0000256" key="3">
    <source>
        <dbReference type="ARBA" id="ARBA00022553"/>
    </source>
</evidence>
<dbReference type="SUPFAM" id="SSF47336">
    <property type="entry name" value="ACP-like"/>
    <property type="match status" value="1"/>
</dbReference>
<dbReference type="Pfam" id="PF00550">
    <property type="entry name" value="PP-binding"/>
    <property type="match status" value="1"/>
</dbReference>
<sequence length="1435" mass="149627">MPVAAPETPMTGVPLSYTQERMWLGHQLDPAGTEYNVCLALRLRGTPDVPALAGALGDVVARHQVLRTVYASAGGLPVASVLPPAPVALPVYLAESEEAVRETAAAEARRPFDLTAGPVLRARLARLAGDDHVLVLTVHHIAFDEWSMGVFLRELDALYRARAEGLPDPLPPLPASHDEVVAAERAADLGPALRHWRTALAGLPVLDLPVDHVPVSETSARGAVVTFTVPAATAAALGAVARRCRATPYMAGLAAFAALLSRHCGQDDVAIGSTVANRATPHSEHLVGAFFNTVVMRADLSGDPSLTELLRRTRAYCLDALTHQHLPYSMQVEGRTPPFRVLYEMHAGLGGATTLGDLAVEPFAFPDTAAKYDLALSLMPGNGNGNGNGGGGGGLVGHLTYRTDLFEPGTARRLAESFVHLLAQAAASPDAPLGTLEILPPGRRRALLAACRGPEPLGPLDARAHELFERQARLTPQAVALTFGAVRLSYRELNARANRIAHWLRGRGMGAESVVAVRLERSDWLVAAFLGVWKAGAAYLPLDPGLPAERLAYMVADSGARLVLDDAAALEAETSGYPCDDPGATGTPESMAYLIYTSGSTGRPKGVMVPHRGLVNFLRWCVSAYAVGGVGGAPLFSSVAYDMVVPNIYTPLVVGQCLHVAAEDTALDELGAALSARPYGFVKLTPGHLEVLAGQLSAEQAAGLAGVLVVGADAFPSRALAFWQGLDPAPVLLNEYGPTEASVANCVHTVTGPIGGELVPIGRPIPGTSMYVLDEAMRPLPMGVPGELYIGGECVVRGYHGRPALTAERFLPDPFGAPGSRLYRTGDLGRLRADGEFEFLGRIDDQVKIRGFRVEPGEVEAALDELPGVEQSVVVAAPWPGAGAGSGADSGPGTGSGSGSGSAGPGAGAVREGGPGGGLGGGSGAGPGAGRRLVAYVVGTATAAEMRAGLARSLPEYMVPSVFVPLPAIPLNRNGKVDRSALPEVNAATARDTAGSTAEDPAPSRPRTAVEGQIADLIAGLLGIGSEDVGADEDLFARGIDSLGAVRLMAGVEQRLGVKVKLRKFLANATVSGLATLVSAAVPDRVSGHRSGPAPERGRDAGPDLDLDLDLDRSPDPDPDPDPDLDRGPGPDLDLGRTPGPGPDLDLGRGPGTASGDVRGRATGRGRVADREADAPATTLPVITPLAVSSPVGDPLYCFHPLGGSVLCYAGLAARLATHRPVYALQALESGVNAGSLPEMAATYAGEMTRSGLDLARPYTLAGWSAGGVLAFETARRLQALGHRVDHVVLIDSVLPEVFVTDLLDELAELEALIDRLAPLGAAEAGQVLLGSQVGFFAGLGMTPSQVAAYYEAYGPGLLRLWRDSLRGLAGYRAGWFHGRVTLLASELHPPKLRAVQEAGWRQTVSDLTVREIRGEHHELLRAPHVDQISRFLIP</sequence>
<keyword evidence="3" id="KW-0597">Phosphoprotein</keyword>
<dbReference type="PROSITE" id="PS50075">
    <property type="entry name" value="CARRIER"/>
    <property type="match status" value="1"/>
</dbReference>
<dbReference type="PROSITE" id="PS00455">
    <property type="entry name" value="AMP_BINDING"/>
    <property type="match status" value="1"/>
</dbReference>
<dbReference type="EMBL" id="JBHMBS010000024">
    <property type="protein sequence ID" value="MFB9680622.1"/>
    <property type="molecule type" value="Genomic_DNA"/>
</dbReference>
<dbReference type="PANTHER" id="PTHR45527:SF1">
    <property type="entry name" value="FATTY ACID SYNTHASE"/>
    <property type="match status" value="1"/>
</dbReference>
<reference evidence="6 7" key="1">
    <citation type="submission" date="2024-09" db="EMBL/GenBank/DDBJ databases">
        <authorList>
            <person name="Sun Q."/>
            <person name="Mori K."/>
        </authorList>
    </citation>
    <scope>NUCLEOTIDE SEQUENCE [LARGE SCALE GENOMIC DNA]</scope>
    <source>
        <strain evidence="6 7">JCM 3028</strain>
    </source>
</reference>
<dbReference type="PANTHER" id="PTHR45527">
    <property type="entry name" value="NONRIBOSOMAL PEPTIDE SYNTHETASE"/>
    <property type="match status" value="1"/>
</dbReference>
<organism evidence="6 7">
    <name type="scientific">Streptosporangium vulgare</name>
    <dbReference type="NCBI Taxonomy" id="46190"/>
    <lineage>
        <taxon>Bacteria</taxon>
        <taxon>Bacillati</taxon>
        <taxon>Actinomycetota</taxon>
        <taxon>Actinomycetes</taxon>
        <taxon>Streptosporangiales</taxon>
        <taxon>Streptosporangiaceae</taxon>
        <taxon>Streptosporangium</taxon>
    </lineage>
</organism>
<dbReference type="InterPro" id="IPR020806">
    <property type="entry name" value="PKS_PP-bd"/>
</dbReference>
<dbReference type="SUPFAM" id="SSF52777">
    <property type="entry name" value="CoA-dependent acyltransferases"/>
    <property type="match status" value="2"/>
</dbReference>
<dbReference type="InterPro" id="IPR036736">
    <property type="entry name" value="ACP-like_sf"/>
</dbReference>
<evidence type="ECO:0000259" key="5">
    <source>
        <dbReference type="PROSITE" id="PS50075"/>
    </source>
</evidence>
<dbReference type="Gene3D" id="3.40.50.1820">
    <property type="entry name" value="alpha/beta hydrolase"/>
    <property type="match status" value="1"/>
</dbReference>
<proteinExistence type="predicted"/>
<evidence type="ECO:0000256" key="1">
    <source>
        <dbReference type="ARBA" id="ARBA00001957"/>
    </source>
</evidence>
<gene>
    <name evidence="6" type="ORF">ACFFRH_34535</name>
</gene>
<keyword evidence="7" id="KW-1185">Reference proteome</keyword>
<evidence type="ECO:0000256" key="2">
    <source>
        <dbReference type="ARBA" id="ARBA00022450"/>
    </source>
</evidence>
<dbReference type="InterPro" id="IPR020802">
    <property type="entry name" value="TesA-like"/>
</dbReference>
<feature type="region of interest" description="Disordered" evidence="4">
    <location>
        <begin position="1085"/>
        <end position="1173"/>
    </location>
</feature>
<dbReference type="InterPro" id="IPR042099">
    <property type="entry name" value="ANL_N_sf"/>
</dbReference>
<dbReference type="Gene3D" id="3.30.559.30">
    <property type="entry name" value="Nonribosomal peptide synthetase, condensation domain"/>
    <property type="match status" value="1"/>
</dbReference>
<dbReference type="InterPro" id="IPR023213">
    <property type="entry name" value="CAT-like_dom_sf"/>
</dbReference>
<dbReference type="Gene3D" id="3.40.50.12780">
    <property type="entry name" value="N-terminal domain of ligase-like"/>
    <property type="match status" value="1"/>
</dbReference>
<dbReference type="InterPro" id="IPR020845">
    <property type="entry name" value="AMP-binding_CS"/>
</dbReference>
<dbReference type="InterPro" id="IPR029058">
    <property type="entry name" value="AB_hydrolase_fold"/>
</dbReference>
<feature type="region of interest" description="Disordered" evidence="4">
    <location>
        <begin position="988"/>
        <end position="1008"/>
    </location>
</feature>
<dbReference type="SUPFAM" id="SSF56801">
    <property type="entry name" value="Acetyl-CoA synthetase-like"/>
    <property type="match status" value="1"/>
</dbReference>
<comment type="caution">
    <text evidence="6">The sequence shown here is derived from an EMBL/GenBank/DDBJ whole genome shotgun (WGS) entry which is preliminary data.</text>
</comment>
<dbReference type="InterPro" id="IPR045851">
    <property type="entry name" value="AMP-bd_C_sf"/>
</dbReference>
<protein>
    <submittedName>
        <fullName evidence="6">Amino acid adenylation domain-containing protein</fullName>
    </submittedName>
</protein>
<keyword evidence="2" id="KW-0596">Phosphopantetheine</keyword>
<dbReference type="RefSeq" id="WP_386161601.1">
    <property type="nucleotide sequence ID" value="NZ_JBHMBS010000024.1"/>
</dbReference>
<dbReference type="SUPFAM" id="SSF53474">
    <property type="entry name" value="alpha/beta-Hydrolases"/>
    <property type="match status" value="1"/>
</dbReference>
<dbReference type="Gene3D" id="1.10.1200.10">
    <property type="entry name" value="ACP-like"/>
    <property type="match status" value="1"/>
</dbReference>
<dbReference type="Gene3D" id="3.30.559.10">
    <property type="entry name" value="Chloramphenicol acetyltransferase-like domain"/>
    <property type="match status" value="1"/>
</dbReference>
<dbReference type="InterPro" id="IPR000873">
    <property type="entry name" value="AMP-dep_synth/lig_dom"/>
</dbReference>
<feature type="region of interest" description="Disordered" evidence="4">
    <location>
        <begin position="880"/>
        <end position="925"/>
    </location>
</feature>
<feature type="domain" description="Carrier" evidence="5">
    <location>
        <begin position="1005"/>
        <end position="1082"/>
    </location>
</feature>
<comment type="cofactor">
    <cofactor evidence="1">
        <name>pantetheine 4'-phosphate</name>
        <dbReference type="ChEBI" id="CHEBI:47942"/>
    </cofactor>
</comment>
<dbReference type="SMART" id="SM00824">
    <property type="entry name" value="PKS_TE"/>
    <property type="match status" value="1"/>
</dbReference>
<dbReference type="NCBIfam" id="TIGR01733">
    <property type="entry name" value="AA-adenyl-dom"/>
    <property type="match status" value="1"/>
</dbReference>
<dbReference type="InterPro" id="IPR001031">
    <property type="entry name" value="Thioesterase"/>
</dbReference>
<dbReference type="Pfam" id="PF00668">
    <property type="entry name" value="Condensation"/>
    <property type="match status" value="1"/>
</dbReference>
<dbReference type="Gene3D" id="3.30.300.30">
    <property type="match status" value="2"/>
</dbReference>
<dbReference type="Pfam" id="PF00501">
    <property type="entry name" value="AMP-binding"/>
    <property type="match status" value="1"/>
</dbReference>
<dbReference type="Pfam" id="PF00975">
    <property type="entry name" value="Thioesterase"/>
    <property type="match status" value="1"/>
</dbReference>
<dbReference type="SMART" id="SM00823">
    <property type="entry name" value="PKS_PP"/>
    <property type="match status" value="1"/>
</dbReference>
<dbReference type="CDD" id="cd05930">
    <property type="entry name" value="A_NRPS"/>
    <property type="match status" value="1"/>
</dbReference>
<dbReference type="InterPro" id="IPR010071">
    <property type="entry name" value="AA_adenyl_dom"/>
</dbReference>